<dbReference type="InterPro" id="IPR026906">
    <property type="entry name" value="LRR_5"/>
</dbReference>
<dbReference type="PROSITE" id="PS50011">
    <property type="entry name" value="PROTEIN_KINASE_DOM"/>
    <property type="match status" value="1"/>
</dbReference>
<accession>A0ABR2H856</accession>
<dbReference type="Gene3D" id="3.30.200.20">
    <property type="entry name" value="Phosphorylase Kinase, domain 1"/>
    <property type="match status" value="1"/>
</dbReference>
<dbReference type="InterPro" id="IPR000719">
    <property type="entry name" value="Prot_kinase_dom"/>
</dbReference>
<dbReference type="InterPro" id="IPR053139">
    <property type="entry name" value="Surface_bspA-like"/>
</dbReference>
<dbReference type="PANTHER" id="PTHR45661">
    <property type="entry name" value="SURFACE ANTIGEN"/>
    <property type="match status" value="1"/>
</dbReference>
<sequence>MCSKLTEIKLPDSLEKIEKLAFYRCFSLEKISIPSSLIFIENSAFEECVSLKTLTIPSTVAGIGDFCFFECRSLQHINIPSSIKVIGNWTFRNCISLADISIPSSVKTIGNYSFAGCISLKQISIPDSVVKIGCFAFNGCTNLTEISIPSNVTVIEPYTFAGCSSMIKIELPNSIELIKDYAFNECTSLVEISLPSSVKLIGESSFSGCSSLKNLSIPQSVEEIEDHAFFNCSSLNPIEIPSSVTKVGNFIFDKFSNEYQNEEEEKASNDRYAKYSINEEMYQMERQVGMSHFGRSYVVSNKMTGKVYVEKYVNFENGDLNHDFMSTYIENDIRLHINANHPTFIKFYGYWYKKAIVEKVGMISESSKVIYSLDDLLKDIIRGLCPEGLENTQLQIILIGIARGMKYLSDCGMNSNIINPTKILLDSNFHPYINCCDLTRYFGSNGFDNLNIHLTYYDLTYTPPEFFKDSYSGDEKSSVFSFAMLMYFILTYNDDYIEARRLNNFVFLNRVVNENLRPRITNDFINEPYRNLICQCWSQNPDDRPTFKEIFRKLAYDDDYYLDDVDVQDIKSYVNEITKK</sequence>
<feature type="domain" description="Protein kinase" evidence="1">
    <location>
        <begin position="282"/>
        <end position="562"/>
    </location>
</feature>
<dbReference type="SUPFAM" id="SSF52058">
    <property type="entry name" value="L domain-like"/>
    <property type="match status" value="1"/>
</dbReference>
<dbReference type="InterPro" id="IPR011009">
    <property type="entry name" value="Kinase-like_dom_sf"/>
</dbReference>
<keyword evidence="3" id="KW-1185">Reference proteome</keyword>
<evidence type="ECO:0000313" key="3">
    <source>
        <dbReference type="Proteomes" id="UP001470230"/>
    </source>
</evidence>
<dbReference type="Pfam" id="PF13306">
    <property type="entry name" value="LRR_5"/>
    <property type="match status" value="1"/>
</dbReference>
<dbReference type="Gene3D" id="3.80.10.10">
    <property type="entry name" value="Ribonuclease Inhibitor"/>
    <property type="match status" value="2"/>
</dbReference>
<dbReference type="Pfam" id="PF07714">
    <property type="entry name" value="PK_Tyr_Ser-Thr"/>
    <property type="match status" value="1"/>
</dbReference>
<reference evidence="2 3" key="1">
    <citation type="submission" date="2024-04" db="EMBL/GenBank/DDBJ databases">
        <title>Tritrichomonas musculus Genome.</title>
        <authorList>
            <person name="Alves-Ferreira E."/>
            <person name="Grigg M."/>
            <person name="Lorenzi H."/>
            <person name="Galac M."/>
        </authorList>
    </citation>
    <scope>NUCLEOTIDE SEQUENCE [LARGE SCALE GENOMIC DNA]</scope>
    <source>
        <strain evidence="2 3">EAF2021</strain>
    </source>
</reference>
<dbReference type="PANTHER" id="PTHR45661:SF3">
    <property type="entry name" value="IG-LIKE DOMAIN-CONTAINING PROTEIN"/>
    <property type="match status" value="1"/>
</dbReference>
<dbReference type="Proteomes" id="UP001470230">
    <property type="component" value="Unassembled WGS sequence"/>
</dbReference>
<gene>
    <name evidence="2" type="ORF">M9Y10_025978</name>
</gene>
<comment type="caution">
    <text evidence="2">The sequence shown here is derived from an EMBL/GenBank/DDBJ whole genome shotgun (WGS) entry which is preliminary data.</text>
</comment>
<evidence type="ECO:0000259" key="1">
    <source>
        <dbReference type="PROSITE" id="PS50011"/>
    </source>
</evidence>
<protein>
    <recommendedName>
        <fullName evidence="1">Protein kinase domain-containing protein</fullName>
    </recommendedName>
</protein>
<dbReference type="InterPro" id="IPR032675">
    <property type="entry name" value="LRR_dom_sf"/>
</dbReference>
<dbReference type="EMBL" id="JAPFFF010000038">
    <property type="protein sequence ID" value="KAK8842395.1"/>
    <property type="molecule type" value="Genomic_DNA"/>
</dbReference>
<proteinExistence type="predicted"/>
<dbReference type="Gene3D" id="1.10.510.10">
    <property type="entry name" value="Transferase(Phosphotransferase) domain 1"/>
    <property type="match status" value="1"/>
</dbReference>
<dbReference type="InterPro" id="IPR001245">
    <property type="entry name" value="Ser-Thr/Tyr_kinase_cat_dom"/>
</dbReference>
<evidence type="ECO:0000313" key="2">
    <source>
        <dbReference type="EMBL" id="KAK8842395.1"/>
    </source>
</evidence>
<name>A0ABR2H856_9EUKA</name>
<dbReference type="SUPFAM" id="SSF56112">
    <property type="entry name" value="Protein kinase-like (PK-like)"/>
    <property type="match status" value="1"/>
</dbReference>
<organism evidence="2 3">
    <name type="scientific">Tritrichomonas musculus</name>
    <dbReference type="NCBI Taxonomy" id="1915356"/>
    <lineage>
        <taxon>Eukaryota</taxon>
        <taxon>Metamonada</taxon>
        <taxon>Parabasalia</taxon>
        <taxon>Tritrichomonadida</taxon>
        <taxon>Tritrichomonadidae</taxon>
        <taxon>Tritrichomonas</taxon>
    </lineage>
</organism>